<dbReference type="InterPro" id="IPR027417">
    <property type="entry name" value="P-loop_NTPase"/>
</dbReference>
<dbReference type="SMART" id="SM00487">
    <property type="entry name" value="DEXDc"/>
    <property type="match status" value="1"/>
</dbReference>
<feature type="domain" description="Helicase C-terminal" evidence="13">
    <location>
        <begin position="224"/>
        <end position="370"/>
    </location>
</feature>
<keyword evidence="16" id="KW-1185">Reference proteome</keyword>
<keyword evidence="3 10" id="KW-0547">Nucleotide-binding</keyword>
<dbReference type="OrthoDB" id="10261904at2759"/>
<feature type="short sequence motif" description="Q motif" evidence="9">
    <location>
        <begin position="61"/>
        <end position="89"/>
    </location>
</feature>
<accession>A0A7C8IRE8</accession>
<keyword evidence="7" id="KW-0694">RNA-binding</keyword>
<feature type="domain" description="Helicase ATP-binding" evidence="12">
    <location>
        <begin position="92"/>
        <end position="264"/>
    </location>
</feature>
<dbReference type="InterPro" id="IPR014001">
    <property type="entry name" value="Helicase_ATP-bd"/>
</dbReference>
<dbReference type="InParanoid" id="A0A7C8IRE8"/>
<gene>
    <name evidence="15" type="ORF">GQX73_g5692</name>
</gene>
<dbReference type="Proteomes" id="UP000481858">
    <property type="component" value="Unassembled WGS sequence"/>
</dbReference>
<dbReference type="PROSITE" id="PS00039">
    <property type="entry name" value="DEAD_ATP_HELICASE"/>
    <property type="match status" value="1"/>
</dbReference>
<evidence type="ECO:0000256" key="2">
    <source>
        <dbReference type="ARBA" id="ARBA00022517"/>
    </source>
</evidence>
<evidence type="ECO:0008006" key="17">
    <source>
        <dbReference type="Google" id="ProtNLM"/>
    </source>
</evidence>
<dbReference type="GO" id="GO:0003724">
    <property type="term" value="F:RNA helicase activity"/>
    <property type="evidence" value="ECO:0007669"/>
    <property type="project" value="InterPro"/>
</dbReference>
<comment type="caution">
    <text evidence="15">The sequence shown here is derived from an EMBL/GenBank/DDBJ whole genome shotgun (WGS) entry which is preliminary data.</text>
</comment>
<feature type="region of interest" description="Disordered" evidence="11">
    <location>
        <begin position="1"/>
        <end position="42"/>
    </location>
</feature>
<feature type="region of interest" description="Disordered" evidence="11">
    <location>
        <begin position="375"/>
        <end position="423"/>
    </location>
</feature>
<feature type="compositionally biased region" description="Basic and acidic residues" evidence="11">
    <location>
        <begin position="11"/>
        <end position="25"/>
    </location>
</feature>
<dbReference type="CDD" id="cd18787">
    <property type="entry name" value="SF2_C_DEAD"/>
    <property type="match status" value="1"/>
</dbReference>
<comment type="similarity">
    <text evidence="10">Belongs to the DEAD box helicase family.</text>
</comment>
<keyword evidence="8" id="KW-0539">Nucleus</keyword>
<evidence type="ECO:0000313" key="15">
    <source>
        <dbReference type="EMBL" id="KAF2967863.1"/>
    </source>
</evidence>
<evidence type="ECO:0000256" key="9">
    <source>
        <dbReference type="PROSITE-ProRule" id="PRU00552"/>
    </source>
</evidence>
<comment type="subcellular location">
    <subcellularLocation>
        <location evidence="1">Nucleus</location>
    </subcellularLocation>
</comment>
<dbReference type="InterPro" id="IPR000629">
    <property type="entry name" value="RNA-helicase_DEAD-box_CS"/>
</dbReference>
<dbReference type="PANTHER" id="PTHR47959">
    <property type="entry name" value="ATP-DEPENDENT RNA HELICASE RHLE-RELATED"/>
    <property type="match status" value="1"/>
</dbReference>
<dbReference type="FunCoup" id="A0A7C8IRE8">
    <property type="interactions" value="1018"/>
</dbReference>
<evidence type="ECO:0000256" key="3">
    <source>
        <dbReference type="ARBA" id="ARBA00022741"/>
    </source>
</evidence>
<evidence type="ECO:0000259" key="14">
    <source>
        <dbReference type="PROSITE" id="PS51195"/>
    </source>
</evidence>
<dbReference type="InterPro" id="IPR014014">
    <property type="entry name" value="RNA_helicase_DEAD_Q_motif"/>
</dbReference>
<dbReference type="GO" id="GO:0005634">
    <property type="term" value="C:nucleus"/>
    <property type="evidence" value="ECO:0007669"/>
    <property type="project" value="UniProtKB-SubCell"/>
</dbReference>
<dbReference type="GO" id="GO:0016787">
    <property type="term" value="F:hydrolase activity"/>
    <property type="evidence" value="ECO:0007669"/>
    <property type="project" value="UniProtKB-KW"/>
</dbReference>
<dbReference type="PROSITE" id="PS51195">
    <property type="entry name" value="Q_MOTIF"/>
    <property type="match status" value="1"/>
</dbReference>
<protein>
    <recommendedName>
        <fullName evidence="17">ATP-dependent rRNA helicase RRP3</fullName>
    </recommendedName>
</protein>
<keyword evidence="2" id="KW-0690">Ribosome biogenesis</keyword>
<evidence type="ECO:0000259" key="13">
    <source>
        <dbReference type="PROSITE" id="PS51194"/>
    </source>
</evidence>
<dbReference type="InterPro" id="IPR001650">
    <property type="entry name" value="Helicase_C-like"/>
</dbReference>
<feature type="compositionally biased region" description="Basic and acidic residues" evidence="11">
    <location>
        <begin position="375"/>
        <end position="396"/>
    </location>
</feature>
<dbReference type="SUPFAM" id="SSF52540">
    <property type="entry name" value="P-loop containing nucleoside triphosphate hydrolases"/>
    <property type="match status" value="2"/>
</dbReference>
<evidence type="ECO:0000256" key="7">
    <source>
        <dbReference type="ARBA" id="ARBA00022884"/>
    </source>
</evidence>
<dbReference type="GO" id="GO:0042254">
    <property type="term" value="P:ribosome biogenesis"/>
    <property type="evidence" value="ECO:0007669"/>
    <property type="project" value="UniProtKB-KW"/>
</dbReference>
<keyword evidence="6 10" id="KW-0067">ATP-binding</keyword>
<dbReference type="SMART" id="SM00490">
    <property type="entry name" value="HELICc"/>
    <property type="match status" value="1"/>
</dbReference>
<reference evidence="15 16" key="1">
    <citation type="submission" date="2019-12" db="EMBL/GenBank/DDBJ databases">
        <title>Draft genome sequence of the ascomycete Xylaria multiplex DSM 110363.</title>
        <authorList>
            <person name="Buettner E."/>
            <person name="Kellner H."/>
        </authorList>
    </citation>
    <scope>NUCLEOTIDE SEQUENCE [LARGE SCALE GENOMIC DNA]</scope>
    <source>
        <strain evidence="15 16">DSM 110363</strain>
    </source>
</reference>
<sequence length="423" mass="46178">MAPLVKKRKTCLSEKEQKNRDDDSPHVQPQASSSSAESATTMSATLGDEASATAEVDAPRKTFKELGIIDSLCDACASLKYTHATPIQAKSIPEALAGRDIIGLAETGSGKTAAFVLPILQSLLERPSPLYALILAPTRELAQQIGQQVDALGATISVRSCTIVGGLDMVAQGISLGKKPHVIVATPGRLLDHLEKTKGFKLNSLKYLVIDEADRLLDMDFGPVLDKLLKFIPRESRSTIIFTRTVYEAQRISIMIRQLGFKGIPLHGQLSQSARLGALSKFKSNARDILVATDVAARGLDIPSVDLVLNYDLPGDSKTYIHRVGRTARAGKSGQAISLITQYDIEVYKRIEAALGTQLPEFPTERDEVMVFRERTEEAQRHSRNEMKNLMDDRGNRGSVLSGRKAGQSATKRRRDNMDAEEG</sequence>
<proteinExistence type="inferred from homology"/>
<evidence type="ECO:0000256" key="10">
    <source>
        <dbReference type="RuleBase" id="RU000492"/>
    </source>
</evidence>
<dbReference type="InterPro" id="IPR011545">
    <property type="entry name" value="DEAD/DEAH_box_helicase_dom"/>
</dbReference>
<dbReference type="EMBL" id="WUBL01000060">
    <property type="protein sequence ID" value="KAF2967863.1"/>
    <property type="molecule type" value="Genomic_DNA"/>
</dbReference>
<feature type="compositionally biased region" description="Low complexity" evidence="11">
    <location>
        <begin position="31"/>
        <end position="42"/>
    </location>
</feature>
<feature type="compositionally biased region" description="Basic residues" evidence="11">
    <location>
        <begin position="1"/>
        <end position="10"/>
    </location>
</feature>
<evidence type="ECO:0000256" key="11">
    <source>
        <dbReference type="SAM" id="MobiDB-lite"/>
    </source>
</evidence>
<dbReference type="AlphaFoldDB" id="A0A7C8IRE8"/>
<evidence type="ECO:0000256" key="4">
    <source>
        <dbReference type="ARBA" id="ARBA00022801"/>
    </source>
</evidence>
<dbReference type="GO" id="GO:0010467">
    <property type="term" value="P:gene expression"/>
    <property type="evidence" value="ECO:0007669"/>
    <property type="project" value="UniProtKB-ARBA"/>
</dbReference>
<dbReference type="PANTHER" id="PTHR47959:SF24">
    <property type="entry name" value="ATP-DEPENDENT RNA HELICASE"/>
    <property type="match status" value="1"/>
</dbReference>
<dbReference type="Pfam" id="PF00270">
    <property type="entry name" value="DEAD"/>
    <property type="match status" value="1"/>
</dbReference>
<dbReference type="InterPro" id="IPR050079">
    <property type="entry name" value="DEAD_box_RNA_helicase"/>
</dbReference>
<evidence type="ECO:0000313" key="16">
    <source>
        <dbReference type="Proteomes" id="UP000481858"/>
    </source>
</evidence>
<evidence type="ECO:0000256" key="1">
    <source>
        <dbReference type="ARBA" id="ARBA00004123"/>
    </source>
</evidence>
<organism evidence="15 16">
    <name type="scientific">Xylaria multiplex</name>
    <dbReference type="NCBI Taxonomy" id="323545"/>
    <lineage>
        <taxon>Eukaryota</taxon>
        <taxon>Fungi</taxon>
        <taxon>Dikarya</taxon>
        <taxon>Ascomycota</taxon>
        <taxon>Pezizomycotina</taxon>
        <taxon>Sordariomycetes</taxon>
        <taxon>Xylariomycetidae</taxon>
        <taxon>Xylariales</taxon>
        <taxon>Xylariaceae</taxon>
        <taxon>Xylaria</taxon>
    </lineage>
</organism>
<dbReference type="GO" id="GO:0003723">
    <property type="term" value="F:RNA binding"/>
    <property type="evidence" value="ECO:0007669"/>
    <property type="project" value="UniProtKB-KW"/>
</dbReference>
<evidence type="ECO:0000256" key="8">
    <source>
        <dbReference type="ARBA" id="ARBA00023242"/>
    </source>
</evidence>
<evidence type="ECO:0000256" key="6">
    <source>
        <dbReference type="ARBA" id="ARBA00022840"/>
    </source>
</evidence>
<dbReference type="PROSITE" id="PS51192">
    <property type="entry name" value="HELICASE_ATP_BIND_1"/>
    <property type="match status" value="1"/>
</dbReference>
<evidence type="ECO:0000256" key="5">
    <source>
        <dbReference type="ARBA" id="ARBA00022806"/>
    </source>
</evidence>
<evidence type="ECO:0000259" key="12">
    <source>
        <dbReference type="PROSITE" id="PS51192"/>
    </source>
</evidence>
<dbReference type="GO" id="GO:0005524">
    <property type="term" value="F:ATP binding"/>
    <property type="evidence" value="ECO:0007669"/>
    <property type="project" value="UniProtKB-KW"/>
</dbReference>
<dbReference type="Gene3D" id="3.40.50.300">
    <property type="entry name" value="P-loop containing nucleotide triphosphate hydrolases"/>
    <property type="match status" value="2"/>
</dbReference>
<feature type="domain" description="DEAD-box RNA helicase Q" evidence="14">
    <location>
        <begin position="61"/>
        <end position="89"/>
    </location>
</feature>
<keyword evidence="4 10" id="KW-0378">Hydrolase</keyword>
<name>A0A7C8IRE8_9PEZI</name>
<dbReference type="GO" id="GO:0005829">
    <property type="term" value="C:cytosol"/>
    <property type="evidence" value="ECO:0007669"/>
    <property type="project" value="TreeGrafter"/>
</dbReference>
<dbReference type="PROSITE" id="PS51194">
    <property type="entry name" value="HELICASE_CTER"/>
    <property type="match status" value="1"/>
</dbReference>
<keyword evidence="5 10" id="KW-0347">Helicase</keyword>